<organism evidence="1 2">
    <name type="scientific">Schizophyllum amplum</name>
    <dbReference type="NCBI Taxonomy" id="97359"/>
    <lineage>
        <taxon>Eukaryota</taxon>
        <taxon>Fungi</taxon>
        <taxon>Dikarya</taxon>
        <taxon>Basidiomycota</taxon>
        <taxon>Agaricomycotina</taxon>
        <taxon>Agaricomycetes</taxon>
        <taxon>Agaricomycetidae</taxon>
        <taxon>Agaricales</taxon>
        <taxon>Schizophyllaceae</taxon>
        <taxon>Schizophyllum</taxon>
    </lineage>
</organism>
<protein>
    <recommendedName>
        <fullName evidence="3">F-box domain-containing protein</fullName>
    </recommendedName>
</protein>
<accession>A0A550BZ89</accession>
<dbReference type="AlphaFoldDB" id="A0A550BZ89"/>
<evidence type="ECO:0000313" key="2">
    <source>
        <dbReference type="Proteomes" id="UP000320762"/>
    </source>
</evidence>
<name>A0A550BZ89_9AGAR</name>
<keyword evidence="2" id="KW-1185">Reference proteome</keyword>
<dbReference type="STRING" id="97359.A0A550BZ89"/>
<dbReference type="EMBL" id="VDMD01000042">
    <property type="protein sequence ID" value="TRM57838.1"/>
    <property type="molecule type" value="Genomic_DNA"/>
</dbReference>
<dbReference type="OrthoDB" id="3016965at2759"/>
<evidence type="ECO:0008006" key="3">
    <source>
        <dbReference type="Google" id="ProtNLM"/>
    </source>
</evidence>
<evidence type="ECO:0000313" key="1">
    <source>
        <dbReference type="EMBL" id="TRM57838.1"/>
    </source>
</evidence>
<dbReference type="Proteomes" id="UP000320762">
    <property type="component" value="Unassembled WGS sequence"/>
</dbReference>
<sequence length="485" mass="54914">MTSNASDASLADQVANVAVLQHGRTSLIDAVLQSIRERAHDLLRSEEQLIDELEVDRDMDHKLDFGKLVPAPIYRLLPELLSEVFKHAVRDLEYNCPWIIYVVRILCNVCATWRNVARATPFLWTSIDLEYFKHGDNRLLPLQLDLSGCLPLEVFTSARRGNSPVPCLTPFFAELSDSDAAHIGCIRIVDDGFFLSRLAARHLDGLRVADIRVVDEYFPHALNLLTHAPALRDLSVTLNYDCKFFDVSEGFPIPQFPVFPCLTRLFLCFYTHFPISAFIETLSKYAPSLCEIRTEASINADWEETRPTAICDMPAMRTAVLDMYTHKLLVYISAPVLESVTLWVDRFCDSDPTDSLLDLLTRSRPPLRTFSLMDPLLGNADTLERCLERMDGLRELRVTHIGYGETSSLRLAAMLRRLICEEDKEAVLPELRAFSLDFRDANASALNSEVKPLVSLVRRSRRVPRVCVGRAVVALEEFHSNVDMS</sequence>
<reference evidence="1 2" key="1">
    <citation type="journal article" date="2019" name="New Phytol.">
        <title>Comparative genomics reveals unique wood-decay strategies and fruiting body development in the Schizophyllaceae.</title>
        <authorList>
            <person name="Almasi E."/>
            <person name="Sahu N."/>
            <person name="Krizsan K."/>
            <person name="Balint B."/>
            <person name="Kovacs G.M."/>
            <person name="Kiss B."/>
            <person name="Cseklye J."/>
            <person name="Drula E."/>
            <person name="Henrissat B."/>
            <person name="Nagy I."/>
            <person name="Chovatia M."/>
            <person name="Adam C."/>
            <person name="LaButti K."/>
            <person name="Lipzen A."/>
            <person name="Riley R."/>
            <person name="Grigoriev I.V."/>
            <person name="Nagy L.G."/>
        </authorList>
    </citation>
    <scope>NUCLEOTIDE SEQUENCE [LARGE SCALE GENOMIC DNA]</scope>
    <source>
        <strain evidence="1 2">NL-1724</strain>
    </source>
</reference>
<gene>
    <name evidence="1" type="ORF">BD626DRAFT_206528</name>
</gene>
<comment type="caution">
    <text evidence="1">The sequence shown here is derived from an EMBL/GenBank/DDBJ whole genome shotgun (WGS) entry which is preliminary data.</text>
</comment>
<proteinExistence type="predicted"/>